<evidence type="ECO:0000256" key="5">
    <source>
        <dbReference type="ARBA" id="ARBA00023136"/>
    </source>
</evidence>
<feature type="transmembrane region" description="Helical" evidence="6">
    <location>
        <begin position="175"/>
        <end position="196"/>
    </location>
</feature>
<accession>A0A5B7D7Y0</accession>
<proteinExistence type="inferred from homology"/>
<dbReference type="GO" id="GO:0005783">
    <property type="term" value="C:endoplasmic reticulum"/>
    <property type="evidence" value="ECO:0007669"/>
    <property type="project" value="TreeGrafter"/>
</dbReference>
<comment type="subcellular location">
    <subcellularLocation>
        <location evidence="1">Membrane</location>
        <topology evidence="1">Multi-pass membrane protein</topology>
    </subcellularLocation>
</comment>
<dbReference type="GO" id="GO:0016236">
    <property type="term" value="P:macroautophagy"/>
    <property type="evidence" value="ECO:0007669"/>
    <property type="project" value="TreeGrafter"/>
</dbReference>
<evidence type="ECO:0000313" key="8">
    <source>
        <dbReference type="Proteomes" id="UP000324222"/>
    </source>
</evidence>
<gene>
    <name evidence="7" type="primary">EI24</name>
    <name evidence="7" type="ORF">E2C01_010157</name>
</gene>
<evidence type="ECO:0000256" key="2">
    <source>
        <dbReference type="ARBA" id="ARBA00010970"/>
    </source>
</evidence>
<feature type="transmembrane region" description="Helical" evidence="6">
    <location>
        <begin position="287"/>
        <end position="303"/>
    </location>
</feature>
<evidence type="ECO:0000256" key="6">
    <source>
        <dbReference type="SAM" id="Phobius"/>
    </source>
</evidence>
<evidence type="ECO:0000313" key="7">
    <source>
        <dbReference type="EMBL" id="MPC17306.1"/>
    </source>
</evidence>
<dbReference type="EMBL" id="VSRR010000577">
    <property type="protein sequence ID" value="MPC17306.1"/>
    <property type="molecule type" value="Genomic_DNA"/>
</dbReference>
<comment type="similarity">
    <text evidence="2">Belongs to the EI24 family.</text>
</comment>
<keyword evidence="5 6" id="KW-0472">Membrane</keyword>
<sequence>MTKTRIGISSVTEQAIPLIAPSSFFRVMEVVKSIVYGFLRGLRDSVAGFGLIFTYDTQEPPRYVSTSSQETSLAQRRAAQQAEKKQKHAEQKELVLWRILAGSNVHDSHRYWENENNVLYRIMQCSILNGLVFGLSLLFFEYVLLPGLSAIMGHFLGSGEESTIWNHVHPVLSTLFNLFWLLPIFILSRIINTIWFQDIADSAYRQRQGQPQLISSLSKMVADIFISIFIQFLFLMQASLLRMLPIAILNTFLSGLHLCLLQALYAFEYRWFNMGWELYKRLSYIEANWPYFVGFGFPLAAITMYPSSIYLSGCLFSLLFPIFIISANEAEPVPNTTGYPMQLFSLVVGVSNQLIHTLVSRHKIPATPCKTRPVRR</sequence>
<reference evidence="7 8" key="1">
    <citation type="submission" date="2019-05" db="EMBL/GenBank/DDBJ databases">
        <title>Another draft genome of Portunus trituberculatus and its Hox gene families provides insights of decapod evolution.</title>
        <authorList>
            <person name="Jeong J.-H."/>
            <person name="Song I."/>
            <person name="Kim S."/>
            <person name="Choi T."/>
            <person name="Kim D."/>
            <person name="Ryu S."/>
            <person name="Kim W."/>
        </authorList>
    </citation>
    <scope>NUCLEOTIDE SEQUENCE [LARGE SCALE GENOMIC DNA]</scope>
    <source>
        <tissue evidence="7">Muscle</tissue>
    </source>
</reference>
<evidence type="ECO:0000256" key="1">
    <source>
        <dbReference type="ARBA" id="ARBA00004141"/>
    </source>
</evidence>
<dbReference type="PANTHER" id="PTHR21389">
    <property type="entry name" value="P53 INDUCED PROTEIN"/>
    <property type="match status" value="1"/>
</dbReference>
<dbReference type="Pfam" id="PF07264">
    <property type="entry name" value="EI24"/>
    <property type="match status" value="1"/>
</dbReference>
<organism evidence="7 8">
    <name type="scientific">Portunus trituberculatus</name>
    <name type="common">Swimming crab</name>
    <name type="synonym">Neptunus trituberculatus</name>
    <dbReference type="NCBI Taxonomy" id="210409"/>
    <lineage>
        <taxon>Eukaryota</taxon>
        <taxon>Metazoa</taxon>
        <taxon>Ecdysozoa</taxon>
        <taxon>Arthropoda</taxon>
        <taxon>Crustacea</taxon>
        <taxon>Multicrustacea</taxon>
        <taxon>Malacostraca</taxon>
        <taxon>Eumalacostraca</taxon>
        <taxon>Eucarida</taxon>
        <taxon>Decapoda</taxon>
        <taxon>Pleocyemata</taxon>
        <taxon>Brachyura</taxon>
        <taxon>Eubrachyura</taxon>
        <taxon>Portunoidea</taxon>
        <taxon>Portunidae</taxon>
        <taxon>Portuninae</taxon>
        <taxon>Portunus</taxon>
    </lineage>
</organism>
<evidence type="ECO:0000256" key="4">
    <source>
        <dbReference type="ARBA" id="ARBA00022989"/>
    </source>
</evidence>
<dbReference type="Proteomes" id="UP000324222">
    <property type="component" value="Unassembled WGS sequence"/>
</dbReference>
<protein>
    <submittedName>
        <fullName evidence="7">Etoposide-induced protein 2.4</fullName>
    </submittedName>
</protein>
<dbReference type="OrthoDB" id="266518at2759"/>
<dbReference type="PANTHER" id="PTHR21389:SF0">
    <property type="entry name" value="ETOPOSIDE-INDUCED PROTEIN 2.4 HOMOLOG"/>
    <property type="match status" value="1"/>
</dbReference>
<feature type="transmembrane region" description="Helical" evidence="6">
    <location>
        <begin position="131"/>
        <end position="155"/>
    </location>
</feature>
<keyword evidence="3 6" id="KW-0812">Transmembrane</keyword>
<feature type="transmembrane region" description="Helical" evidence="6">
    <location>
        <begin position="246"/>
        <end position="267"/>
    </location>
</feature>
<dbReference type="InterPro" id="IPR059112">
    <property type="entry name" value="CysZ/EI24"/>
</dbReference>
<keyword evidence="8" id="KW-1185">Reference proteome</keyword>
<comment type="caution">
    <text evidence="7">The sequence shown here is derived from an EMBL/GenBank/DDBJ whole genome shotgun (WGS) entry which is preliminary data.</text>
</comment>
<evidence type="ECO:0000256" key="3">
    <source>
        <dbReference type="ARBA" id="ARBA00022692"/>
    </source>
</evidence>
<feature type="transmembrane region" description="Helical" evidence="6">
    <location>
        <begin position="217"/>
        <end position="240"/>
    </location>
</feature>
<keyword evidence="4 6" id="KW-1133">Transmembrane helix</keyword>
<dbReference type="GO" id="GO:0016020">
    <property type="term" value="C:membrane"/>
    <property type="evidence" value="ECO:0007669"/>
    <property type="project" value="UniProtKB-SubCell"/>
</dbReference>
<dbReference type="AlphaFoldDB" id="A0A5B7D7Y0"/>
<name>A0A5B7D7Y0_PORTR</name>